<sequence length="90" mass="9910">MNATLLVSGTITTTVFTLMMECTRKEVPPNVHATHYTILSTAEILGKLLFATVAMYLADVIGYAAAYVIFFLLSVLPLLIIFTRKNTLLV</sequence>
<dbReference type="GO" id="GO:0016020">
    <property type="term" value="C:membrane"/>
    <property type="evidence" value="ECO:0007669"/>
    <property type="project" value="UniProtKB-SubCell"/>
</dbReference>
<keyword evidence="3 6" id="KW-0812">Transmembrane</keyword>
<evidence type="ECO:0000256" key="3">
    <source>
        <dbReference type="ARBA" id="ARBA00022692"/>
    </source>
</evidence>
<dbReference type="OrthoDB" id="6415790at2759"/>
<keyword evidence="8" id="KW-1185">Reference proteome</keyword>
<gene>
    <name evidence="7" type="ORF">DILT_LOCUS6871</name>
</gene>
<dbReference type="Gene3D" id="1.20.1250.20">
    <property type="entry name" value="MFS general substrate transporter like domains"/>
    <property type="match status" value="1"/>
</dbReference>
<keyword evidence="2" id="KW-0813">Transport</keyword>
<evidence type="ECO:0008006" key="9">
    <source>
        <dbReference type="Google" id="ProtNLM"/>
    </source>
</evidence>
<accession>A0A3P7LCB4</accession>
<dbReference type="EMBL" id="UYRU01050540">
    <property type="protein sequence ID" value="VDN11040.1"/>
    <property type="molecule type" value="Genomic_DNA"/>
</dbReference>
<name>A0A3P7LCB4_DIBLA</name>
<dbReference type="Proteomes" id="UP000281553">
    <property type="component" value="Unassembled WGS sequence"/>
</dbReference>
<dbReference type="PANTHER" id="PTHR12778">
    <property type="entry name" value="SOLUTE CARRIER FAMILY 33 ACETYL-COA TRANSPORTER -RELATED"/>
    <property type="match status" value="1"/>
</dbReference>
<reference evidence="7 8" key="1">
    <citation type="submission" date="2018-11" db="EMBL/GenBank/DDBJ databases">
        <authorList>
            <consortium name="Pathogen Informatics"/>
        </authorList>
    </citation>
    <scope>NUCLEOTIDE SEQUENCE [LARGE SCALE GENOMIC DNA]</scope>
</reference>
<proteinExistence type="predicted"/>
<comment type="subcellular location">
    <subcellularLocation>
        <location evidence="1">Membrane</location>
        <topology evidence="1">Multi-pass membrane protein</topology>
    </subcellularLocation>
</comment>
<dbReference type="InterPro" id="IPR036259">
    <property type="entry name" value="MFS_trans_sf"/>
</dbReference>
<dbReference type="InterPro" id="IPR004752">
    <property type="entry name" value="AmpG_permease/AT-1"/>
</dbReference>
<evidence type="ECO:0000256" key="1">
    <source>
        <dbReference type="ARBA" id="ARBA00004141"/>
    </source>
</evidence>
<keyword evidence="4 6" id="KW-1133">Transmembrane helix</keyword>
<protein>
    <recommendedName>
        <fullName evidence="9">Major facilitator superfamily associated domain-containing protein</fullName>
    </recommendedName>
</protein>
<feature type="transmembrane region" description="Helical" evidence="6">
    <location>
        <begin position="64"/>
        <end position="82"/>
    </location>
</feature>
<evidence type="ECO:0000256" key="4">
    <source>
        <dbReference type="ARBA" id="ARBA00022989"/>
    </source>
</evidence>
<evidence type="ECO:0000256" key="5">
    <source>
        <dbReference type="ARBA" id="ARBA00023136"/>
    </source>
</evidence>
<dbReference type="SUPFAM" id="SSF103473">
    <property type="entry name" value="MFS general substrate transporter"/>
    <property type="match status" value="1"/>
</dbReference>
<dbReference type="PANTHER" id="PTHR12778:SF10">
    <property type="entry name" value="MAJOR FACILITATOR SUPERFAMILY DOMAIN-CONTAINING PROTEIN 3"/>
    <property type="match status" value="1"/>
</dbReference>
<organism evidence="7 8">
    <name type="scientific">Dibothriocephalus latus</name>
    <name type="common">Fish tapeworm</name>
    <name type="synonym">Diphyllobothrium latum</name>
    <dbReference type="NCBI Taxonomy" id="60516"/>
    <lineage>
        <taxon>Eukaryota</taxon>
        <taxon>Metazoa</taxon>
        <taxon>Spiralia</taxon>
        <taxon>Lophotrochozoa</taxon>
        <taxon>Platyhelminthes</taxon>
        <taxon>Cestoda</taxon>
        <taxon>Eucestoda</taxon>
        <taxon>Diphyllobothriidea</taxon>
        <taxon>Diphyllobothriidae</taxon>
        <taxon>Dibothriocephalus</taxon>
    </lineage>
</organism>
<evidence type="ECO:0000313" key="7">
    <source>
        <dbReference type="EMBL" id="VDN11040.1"/>
    </source>
</evidence>
<evidence type="ECO:0000313" key="8">
    <source>
        <dbReference type="Proteomes" id="UP000281553"/>
    </source>
</evidence>
<evidence type="ECO:0000256" key="6">
    <source>
        <dbReference type="SAM" id="Phobius"/>
    </source>
</evidence>
<evidence type="ECO:0000256" key="2">
    <source>
        <dbReference type="ARBA" id="ARBA00022448"/>
    </source>
</evidence>
<keyword evidence="5 6" id="KW-0472">Membrane</keyword>
<dbReference type="AlphaFoldDB" id="A0A3P7LCB4"/>